<organism evidence="3 4">
    <name type="scientific">Colletotrichum asianum</name>
    <dbReference type="NCBI Taxonomy" id="702518"/>
    <lineage>
        <taxon>Eukaryota</taxon>
        <taxon>Fungi</taxon>
        <taxon>Dikarya</taxon>
        <taxon>Ascomycota</taxon>
        <taxon>Pezizomycotina</taxon>
        <taxon>Sordariomycetes</taxon>
        <taxon>Hypocreomycetidae</taxon>
        <taxon>Glomerellales</taxon>
        <taxon>Glomerellaceae</taxon>
        <taxon>Colletotrichum</taxon>
        <taxon>Colletotrichum gloeosporioides species complex</taxon>
    </lineage>
</organism>
<keyword evidence="1" id="KW-0732">Signal</keyword>
<dbReference type="EMBL" id="WOWK01000071">
    <property type="protein sequence ID" value="KAF0321483.1"/>
    <property type="molecule type" value="Genomic_DNA"/>
</dbReference>
<name>A0A8H3WB77_9PEZI</name>
<dbReference type="PANTHER" id="PTHR35186">
    <property type="entry name" value="ANK_REP_REGION DOMAIN-CONTAINING PROTEIN"/>
    <property type="match status" value="1"/>
</dbReference>
<feature type="chain" id="PRO_5034262658" description="DUF7580 domain-containing protein" evidence="1">
    <location>
        <begin position="19"/>
        <end position="563"/>
    </location>
</feature>
<accession>A0A8H3WB77</accession>
<feature type="domain" description="DUF7580" evidence="2">
    <location>
        <begin position="321"/>
        <end position="558"/>
    </location>
</feature>
<dbReference type="Proteomes" id="UP000434172">
    <property type="component" value="Unassembled WGS sequence"/>
</dbReference>
<evidence type="ECO:0000256" key="1">
    <source>
        <dbReference type="SAM" id="SignalP"/>
    </source>
</evidence>
<sequence length="563" mass="63694">MAEIAGLVLGAVPLVISALEHYQEFVDPAVAFFKWRGELSKVILRLVTERATYDQNLRLMLARIVSHDELDRMVEDPQDHLWTSRELLLDLKSELSRAYGPCMTLVKEMEAVMVTIAAGLDIDGSDQVLDNGLQTVISANPAVSKTPDPRQRFQFRKRVNFTMKRRTIDKKLTELESCNRKLRDLLTGADAINALQQDEGPTRRPRIRFVAPLQSIRANASRVHGGLCGRWCSDHDYHHAGLLLEQRIARRIKKSRKGNVMEAGKMDRFGVSLWRAAVMTWLDTEFRIDDSLITPRSENAPKVTFSMADLKESLDETESITVLEVKDICTTIEEAMHPHIGFAIDSSDILRGLYQVETQKCTLAQSHTTLDEFLPSIRRHDYVLADYYCLAVTLASSVLQLSETPWLHQPWSRRSIAFLRLKSGNASSVDIRHPYLTCQYCADEPSPQFKPDVPPAGRINMLALAIMLVELKCGSPIESLRQVQDLPPDGQPNMWTDLSTVTRWLDVQVNEGNLSFGFTSAITYCLQCCVNPFASLDDTDFVQSIEENVLEPLEREMQQLLYG</sequence>
<dbReference type="Pfam" id="PF24476">
    <property type="entry name" value="DUF7580"/>
    <property type="match status" value="1"/>
</dbReference>
<dbReference type="AlphaFoldDB" id="A0A8H3WB77"/>
<gene>
    <name evidence="3" type="ORF">GQ607_011303</name>
</gene>
<evidence type="ECO:0000313" key="4">
    <source>
        <dbReference type="Proteomes" id="UP000434172"/>
    </source>
</evidence>
<protein>
    <recommendedName>
        <fullName evidence="2">DUF7580 domain-containing protein</fullName>
    </recommendedName>
</protein>
<dbReference type="PANTHER" id="PTHR35186:SF4">
    <property type="entry name" value="PRION-INHIBITION AND PROPAGATION HELO DOMAIN-CONTAINING PROTEIN"/>
    <property type="match status" value="1"/>
</dbReference>
<keyword evidence="4" id="KW-1185">Reference proteome</keyword>
<evidence type="ECO:0000259" key="2">
    <source>
        <dbReference type="Pfam" id="PF24476"/>
    </source>
</evidence>
<proteinExistence type="predicted"/>
<comment type="caution">
    <text evidence="3">The sequence shown here is derived from an EMBL/GenBank/DDBJ whole genome shotgun (WGS) entry which is preliminary data.</text>
</comment>
<dbReference type="OrthoDB" id="3565018at2759"/>
<evidence type="ECO:0000313" key="3">
    <source>
        <dbReference type="EMBL" id="KAF0321483.1"/>
    </source>
</evidence>
<dbReference type="InterPro" id="IPR056002">
    <property type="entry name" value="DUF7580"/>
</dbReference>
<feature type="signal peptide" evidence="1">
    <location>
        <begin position="1"/>
        <end position="18"/>
    </location>
</feature>
<reference evidence="3 4" key="1">
    <citation type="submission" date="2019-12" db="EMBL/GenBank/DDBJ databases">
        <title>A genome sequence resource for the geographically widespread anthracnose pathogen Colletotrichum asianum.</title>
        <authorList>
            <person name="Meng Y."/>
        </authorList>
    </citation>
    <scope>NUCLEOTIDE SEQUENCE [LARGE SCALE GENOMIC DNA]</scope>
    <source>
        <strain evidence="3 4">ICMP 18580</strain>
    </source>
</reference>